<dbReference type="InterPro" id="IPR001633">
    <property type="entry name" value="EAL_dom"/>
</dbReference>
<dbReference type="Pfam" id="PF17159">
    <property type="entry name" value="MASE3"/>
    <property type="match status" value="1"/>
</dbReference>
<evidence type="ECO:0000313" key="4">
    <source>
        <dbReference type="EMBL" id="MDR6726632.1"/>
    </source>
</evidence>
<dbReference type="SUPFAM" id="SSF55073">
    <property type="entry name" value="Nucleotide cyclase"/>
    <property type="match status" value="1"/>
</dbReference>
<keyword evidence="1" id="KW-0472">Membrane</keyword>
<feature type="transmembrane region" description="Helical" evidence="1">
    <location>
        <begin position="182"/>
        <end position="201"/>
    </location>
</feature>
<accession>A0AAP5H6D2</accession>
<evidence type="ECO:0000313" key="5">
    <source>
        <dbReference type="Proteomes" id="UP001254832"/>
    </source>
</evidence>
<evidence type="ECO:0000256" key="1">
    <source>
        <dbReference type="SAM" id="Phobius"/>
    </source>
</evidence>
<feature type="domain" description="GGDEF" evidence="3">
    <location>
        <begin position="310"/>
        <end position="443"/>
    </location>
</feature>
<dbReference type="PANTHER" id="PTHR44757">
    <property type="entry name" value="DIGUANYLATE CYCLASE DGCP"/>
    <property type="match status" value="1"/>
</dbReference>
<dbReference type="PROSITE" id="PS50887">
    <property type="entry name" value="GGDEF"/>
    <property type="match status" value="1"/>
</dbReference>
<feature type="transmembrane region" description="Helical" evidence="1">
    <location>
        <begin position="73"/>
        <end position="95"/>
    </location>
</feature>
<dbReference type="SUPFAM" id="SSF141868">
    <property type="entry name" value="EAL domain-like"/>
    <property type="match status" value="1"/>
</dbReference>
<dbReference type="CDD" id="cd01949">
    <property type="entry name" value="GGDEF"/>
    <property type="match status" value="1"/>
</dbReference>
<evidence type="ECO:0000259" key="2">
    <source>
        <dbReference type="PROSITE" id="PS50883"/>
    </source>
</evidence>
<dbReference type="Pfam" id="PF00990">
    <property type="entry name" value="GGDEF"/>
    <property type="match status" value="1"/>
</dbReference>
<dbReference type="FunFam" id="3.20.20.450:FF:000001">
    <property type="entry name" value="Cyclic di-GMP phosphodiesterase yahA"/>
    <property type="match status" value="1"/>
</dbReference>
<dbReference type="InterPro" id="IPR035919">
    <property type="entry name" value="EAL_sf"/>
</dbReference>
<comment type="caution">
    <text evidence="4">The sequence shown here is derived from an EMBL/GenBank/DDBJ whole genome shotgun (WGS) entry which is preliminary data.</text>
</comment>
<dbReference type="SMART" id="SM00052">
    <property type="entry name" value="EAL"/>
    <property type="match status" value="1"/>
</dbReference>
<reference evidence="4" key="1">
    <citation type="submission" date="2023-07" db="EMBL/GenBank/DDBJ databases">
        <title>Sorghum-associated microbial communities from plants grown in Nebraska, USA.</title>
        <authorList>
            <person name="Schachtman D."/>
        </authorList>
    </citation>
    <scope>NUCLEOTIDE SEQUENCE</scope>
    <source>
        <strain evidence="4">BE80</strain>
    </source>
</reference>
<dbReference type="InterPro" id="IPR043128">
    <property type="entry name" value="Rev_trsase/Diguanyl_cyclase"/>
</dbReference>
<dbReference type="AlphaFoldDB" id="A0AAP5H6D2"/>
<dbReference type="Proteomes" id="UP001254832">
    <property type="component" value="Unassembled WGS sequence"/>
</dbReference>
<feature type="transmembrane region" description="Helical" evidence="1">
    <location>
        <begin position="41"/>
        <end position="61"/>
    </location>
</feature>
<dbReference type="PANTHER" id="PTHR44757:SF2">
    <property type="entry name" value="BIOFILM ARCHITECTURE MAINTENANCE PROTEIN MBAA"/>
    <property type="match status" value="1"/>
</dbReference>
<dbReference type="Gene3D" id="3.20.20.450">
    <property type="entry name" value="EAL domain"/>
    <property type="match status" value="1"/>
</dbReference>
<dbReference type="CDD" id="cd01948">
    <property type="entry name" value="EAL"/>
    <property type="match status" value="1"/>
</dbReference>
<keyword evidence="1" id="KW-0812">Transmembrane</keyword>
<feature type="transmembrane region" description="Helical" evidence="1">
    <location>
        <begin position="115"/>
        <end position="132"/>
    </location>
</feature>
<dbReference type="InterPro" id="IPR000160">
    <property type="entry name" value="GGDEF_dom"/>
</dbReference>
<dbReference type="EMBL" id="JAVDTR010000019">
    <property type="protein sequence ID" value="MDR6726632.1"/>
    <property type="molecule type" value="Genomic_DNA"/>
</dbReference>
<dbReference type="InterPro" id="IPR052155">
    <property type="entry name" value="Biofilm_reg_signaling"/>
</dbReference>
<feature type="transmembrane region" description="Helical" evidence="1">
    <location>
        <begin position="12"/>
        <end position="29"/>
    </location>
</feature>
<organism evidence="4 5">
    <name type="scientific">Paenibacillus amylolyticus</name>
    <dbReference type="NCBI Taxonomy" id="1451"/>
    <lineage>
        <taxon>Bacteria</taxon>
        <taxon>Bacillati</taxon>
        <taxon>Bacillota</taxon>
        <taxon>Bacilli</taxon>
        <taxon>Bacillales</taxon>
        <taxon>Paenibacillaceae</taxon>
        <taxon>Paenibacillus</taxon>
    </lineage>
</organism>
<dbReference type="RefSeq" id="WP_310145112.1">
    <property type="nucleotide sequence ID" value="NZ_JAVDTR010000019.1"/>
</dbReference>
<proteinExistence type="predicted"/>
<keyword evidence="1" id="KW-1133">Transmembrane helix</keyword>
<feature type="transmembrane region" description="Helical" evidence="1">
    <location>
        <begin position="144"/>
        <end position="162"/>
    </location>
</feature>
<protein>
    <submittedName>
        <fullName evidence="4">Diguanylate cyclase (GGDEF)-like protein</fullName>
    </submittedName>
</protein>
<evidence type="ECO:0000259" key="3">
    <source>
        <dbReference type="PROSITE" id="PS50887"/>
    </source>
</evidence>
<dbReference type="Gene3D" id="3.30.70.270">
    <property type="match status" value="1"/>
</dbReference>
<sequence length="709" mass="80344">MKVKLQDQRKVVILALVCGLLLYIVSQWFRSSTSSDLIISGYPVLMLLSGFAAAAACIGIYNQSLLFQTPKLTLRRVLLTTLFLLVGLFQLVHIVLFAEEIPNGAMIESELSLKMMTLGSVICAVGLLFIYTVSEKEIALPRKFLLFSGTLGGFVILYTLGIQNWSGLPKLLEEDMLSYTFTQFHFLVGVLYGVSAIVLFYKWKKNKDGDLPYILYGTLSFLFAECYWVSATMVNDINLLMGLLSNCIGYYFIQKGLYTSVVDTPFLKQQAAEARMNYIAHHEDVTGLPNRRRLSQRLKAMMDEAIVQEQLVGVLVLNINRFKTINDSLGQQAANRVLHQVGQRLKHSSLPCEEVFGLGRDEFVIAMTDFYTTDTALRRTRSILQLFEKPVMVDGNEYHLTLGIGMAIFPHDGESPEEIIQNADTALHNAKEQGLELNRYAHAMQMKAQERLQLENDLRKALDRGQFYLMYQPQVNLASGLVVGMEALVRWQHPQRGSISPAEFIPLAEESGLIVPLGEWVLRQACKQNKIWQEAGYRKLCVSVNLSMRQFRHSHLLDNISGILNETGLEPAWLELEITESMTFDKDRAFEQLRKIKEIGVHISIDDFGTGYSSLHYLKDLPIDRLKIDRSFVNEVMEDRNNAAIVSTITSMAHHLQLKVTAEGVENEEQLVFLRDQHCHEAQGYFFSKPILPSDFETKFLRDVDKPAG</sequence>
<feature type="domain" description="EAL" evidence="2">
    <location>
        <begin position="451"/>
        <end position="704"/>
    </location>
</feature>
<dbReference type="NCBIfam" id="TIGR00254">
    <property type="entry name" value="GGDEF"/>
    <property type="match status" value="1"/>
</dbReference>
<feature type="transmembrane region" description="Helical" evidence="1">
    <location>
        <begin position="213"/>
        <end position="231"/>
    </location>
</feature>
<dbReference type="PROSITE" id="PS50883">
    <property type="entry name" value="EAL"/>
    <property type="match status" value="1"/>
</dbReference>
<name>A0AAP5H6D2_PAEAM</name>
<dbReference type="SMART" id="SM00267">
    <property type="entry name" value="GGDEF"/>
    <property type="match status" value="1"/>
</dbReference>
<dbReference type="InterPro" id="IPR029787">
    <property type="entry name" value="Nucleotide_cyclase"/>
</dbReference>
<dbReference type="Pfam" id="PF00563">
    <property type="entry name" value="EAL"/>
    <property type="match status" value="1"/>
</dbReference>
<gene>
    <name evidence="4" type="ORF">J2W91_005154</name>
</gene>
<dbReference type="InterPro" id="IPR033425">
    <property type="entry name" value="MASE3"/>
</dbReference>